<gene>
    <name evidence="3" type="primary">LOC111007675</name>
</gene>
<dbReference type="PANTHER" id="PTHR13318">
    <property type="entry name" value="PARTNER OF PAIRED, ISOFORM B-RELATED"/>
    <property type="match status" value="1"/>
</dbReference>
<name>A0A6J1C242_MOMCH</name>
<dbReference type="KEGG" id="mcha:111007675"/>
<dbReference type="PANTHER" id="PTHR13318:SF272">
    <property type="entry name" value="OS12G0552700 PROTEIN"/>
    <property type="match status" value="1"/>
</dbReference>
<dbReference type="InterPro" id="IPR032675">
    <property type="entry name" value="LRR_dom_sf"/>
</dbReference>
<feature type="domain" description="F-box/LRR-repeat protein 15-like leucin rich repeat" evidence="1">
    <location>
        <begin position="327"/>
        <end position="474"/>
    </location>
</feature>
<keyword evidence="2" id="KW-1185">Reference proteome</keyword>
<dbReference type="SMART" id="SM00367">
    <property type="entry name" value="LRR_CC"/>
    <property type="match status" value="14"/>
</dbReference>
<dbReference type="GeneID" id="111007675"/>
<evidence type="ECO:0000313" key="2">
    <source>
        <dbReference type="Proteomes" id="UP000504603"/>
    </source>
</evidence>
<dbReference type="FunFam" id="3.80.10.10:FF:000276">
    <property type="entry name" value="F-box/LRR-repeat protein 3"/>
    <property type="match status" value="1"/>
</dbReference>
<dbReference type="InterPro" id="IPR057207">
    <property type="entry name" value="FBXL15_LRR"/>
</dbReference>
<organism evidence="2 3">
    <name type="scientific">Momordica charantia</name>
    <name type="common">Bitter gourd</name>
    <name type="synonym">Balsam pear</name>
    <dbReference type="NCBI Taxonomy" id="3673"/>
    <lineage>
        <taxon>Eukaryota</taxon>
        <taxon>Viridiplantae</taxon>
        <taxon>Streptophyta</taxon>
        <taxon>Embryophyta</taxon>
        <taxon>Tracheophyta</taxon>
        <taxon>Spermatophyta</taxon>
        <taxon>Magnoliopsida</taxon>
        <taxon>eudicotyledons</taxon>
        <taxon>Gunneridae</taxon>
        <taxon>Pentapetalae</taxon>
        <taxon>rosids</taxon>
        <taxon>fabids</taxon>
        <taxon>Cucurbitales</taxon>
        <taxon>Cucurbitaceae</taxon>
        <taxon>Momordiceae</taxon>
        <taxon>Momordica</taxon>
    </lineage>
</organism>
<sequence>MPSPPPSLVLHLSEDVLLRVRSSLTDDSDAKSWRRVCKDFHRVDLVSRRTLRVLRIEFLTSLLAKFGNIDSLDLSVCPRINDGTVPILLWPDSSRWSRRLRCLILSRSSGLSYSGLEQLVRACPELEVIDMSYTWAFGDREASAISNAKRLKELRLDKCLGITDVGLAKIVVGCGRLERLSFKWCLQISDLGVDLLCKKCLDLKVLDLSYLKVTNESMCSVASLPKLEVLVMAGCLSIDDTGLHYLEHGCPILKELDISRCDGISAYGLTSIIRGHDGLEKLDAGYCFSELPIDSLHWLKNLKCLKAIRLDGTRLSSSFFDAISVHVEIGLSKCNGVTDANIIQLISRCNSLKVLNLACCPSITDAAISSMASSCPKIVSLKLESCNMITERSLDELGLRCSLLEELDLTDCCGVNDKGLECLSRCSQLLCLKLGLCSHITDKGLIKIALNCTRIYELDLYRCLGIEDAGLGALSNGCKKLMKLNLSYCKNVTDRGMEYISHLEELCNLEIRGLQNVTSVGLTAVAAGCKRLVDLDMKQCENVDDSGFWALASYARNLRQLNVGSCAVSDMGLCMLMGNLTCLQDAKLVNLKKVSVRGLELALRACCLRIKKVKLDASLRFLLSSEILGILNAWGCKIRWD</sequence>
<dbReference type="OrthoDB" id="423607at2759"/>
<feature type="domain" description="F-box/LRR-repeat protein 15-like leucin rich repeat" evidence="1">
    <location>
        <begin position="477"/>
        <end position="611"/>
    </location>
</feature>
<dbReference type="AlphaFoldDB" id="A0A6J1C242"/>
<dbReference type="Gene3D" id="3.80.10.10">
    <property type="entry name" value="Ribonuclease Inhibitor"/>
    <property type="match status" value="3"/>
</dbReference>
<evidence type="ECO:0000313" key="3">
    <source>
        <dbReference type="RefSeq" id="XP_022135815.1"/>
    </source>
</evidence>
<dbReference type="GO" id="GO:0031146">
    <property type="term" value="P:SCF-dependent proteasomal ubiquitin-dependent protein catabolic process"/>
    <property type="evidence" value="ECO:0007669"/>
    <property type="project" value="TreeGrafter"/>
</dbReference>
<accession>A0A6J1C242</accession>
<dbReference type="InterPro" id="IPR006553">
    <property type="entry name" value="Leu-rich_rpt_Cys-con_subtyp"/>
</dbReference>
<dbReference type="GO" id="GO:0019005">
    <property type="term" value="C:SCF ubiquitin ligase complex"/>
    <property type="evidence" value="ECO:0007669"/>
    <property type="project" value="TreeGrafter"/>
</dbReference>
<dbReference type="SUPFAM" id="SSF52047">
    <property type="entry name" value="RNI-like"/>
    <property type="match status" value="3"/>
</dbReference>
<proteinExistence type="predicted"/>
<reference evidence="3" key="1">
    <citation type="submission" date="2025-08" db="UniProtKB">
        <authorList>
            <consortium name="RefSeq"/>
        </authorList>
    </citation>
    <scope>IDENTIFICATION</scope>
    <source>
        <strain evidence="3">OHB3-1</strain>
    </source>
</reference>
<protein>
    <submittedName>
        <fullName evidence="3">F-box/LRR-repeat protein 3 isoform X1</fullName>
    </submittedName>
</protein>
<evidence type="ECO:0000259" key="1">
    <source>
        <dbReference type="Pfam" id="PF25372"/>
    </source>
</evidence>
<dbReference type="Pfam" id="PF25372">
    <property type="entry name" value="DUF7885"/>
    <property type="match status" value="2"/>
</dbReference>
<dbReference type="Proteomes" id="UP000504603">
    <property type="component" value="Unplaced"/>
</dbReference>
<dbReference type="RefSeq" id="XP_022135815.1">
    <property type="nucleotide sequence ID" value="XM_022280123.1"/>
</dbReference>